<dbReference type="EMBL" id="MU006221">
    <property type="protein sequence ID" value="KAF2829101.1"/>
    <property type="molecule type" value="Genomic_DNA"/>
</dbReference>
<evidence type="ECO:0000313" key="3">
    <source>
        <dbReference type="EMBL" id="KAF2829101.1"/>
    </source>
</evidence>
<organism evidence="3 4">
    <name type="scientific">Ophiobolus disseminans</name>
    <dbReference type="NCBI Taxonomy" id="1469910"/>
    <lineage>
        <taxon>Eukaryota</taxon>
        <taxon>Fungi</taxon>
        <taxon>Dikarya</taxon>
        <taxon>Ascomycota</taxon>
        <taxon>Pezizomycotina</taxon>
        <taxon>Dothideomycetes</taxon>
        <taxon>Pleosporomycetidae</taxon>
        <taxon>Pleosporales</taxon>
        <taxon>Pleosporineae</taxon>
        <taxon>Phaeosphaeriaceae</taxon>
        <taxon>Ophiobolus</taxon>
    </lineage>
</organism>
<evidence type="ECO:0000256" key="2">
    <source>
        <dbReference type="ARBA" id="ARBA00023621"/>
    </source>
</evidence>
<dbReference type="GO" id="GO:0005811">
    <property type="term" value="C:lipid droplet"/>
    <property type="evidence" value="ECO:0007669"/>
    <property type="project" value="TreeGrafter"/>
</dbReference>
<proteinExistence type="predicted"/>
<evidence type="ECO:0000313" key="4">
    <source>
        <dbReference type="Proteomes" id="UP000799424"/>
    </source>
</evidence>
<dbReference type="EC" id="1.1.1.270" evidence="2"/>
<comment type="pathway">
    <text evidence="1">Steroid biosynthesis; zymosterol biosynthesis; zymosterol from lanosterol: step 5/6.</text>
</comment>
<dbReference type="OrthoDB" id="191139at2759"/>
<reference evidence="3" key="1">
    <citation type="journal article" date="2020" name="Stud. Mycol.">
        <title>101 Dothideomycetes genomes: a test case for predicting lifestyles and emergence of pathogens.</title>
        <authorList>
            <person name="Haridas S."/>
            <person name="Albert R."/>
            <person name="Binder M."/>
            <person name="Bloem J."/>
            <person name="Labutti K."/>
            <person name="Salamov A."/>
            <person name="Andreopoulos B."/>
            <person name="Baker S."/>
            <person name="Barry K."/>
            <person name="Bills G."/>
            <person name="Bluhm B."/>
            <person name="Cannon C."/>
            <person name="Castanera R."/>
            <person name="Culley D."/>
            <person name="Daum C."/>
            <person name="Ezra D."/>
            <person name="Gonzalez J."/>
            <person name="Henrissat B."/>
            <person name="Kuo A."/>
            <person name="Liang C."/>
            <person name="Lipzen A."/>
            <person name="Lutzoni F."/>
            <person name="Magnuson J."/>
            <person name="Mondo S."/>
            <person name="Nolan M."/>
            <person name="Ohm R."/>
            <person name="Pangilinan J."/>
            <person name="Park H.-J."/>
            <person name="Ramirez L."/>
            <person name="Alfaro M."/>
            <person name="Sun H."/>
            <person name="Tritt A."/>
            <person name="Yoshinaga Y."/>
            <person name="Zwiers L.-H."/>
            <person name="Turgeon B."/>
            <person name="Goodwin S."/>
            <person name="Spatafora J."/>
            <person name="Crous P."/>
            <person name="Grigoriev I."/>
        </authorList>
    </citation>
    <scope>NUCLEOTIDE SEQUENCE</scope>
    <source>
        <strain evidence="3">CBS 113818</strain>
    </source>
</reference>
<accession>A0A6A7A730</accession>
<dbReference type="PANTHER" id="PTHR43647:SF4">
    <property type="entry name" value="KETOREDUCTASE (KR) DOMAIN-CONTAINING PROTEIN"/>
    <property type="match status" value="1"/>
</dbReference>
<name>A0A6A7A730_9PLEO</name>
<dbReference type="SUPFAM" id="SSF51735">
    <property type="entry name" value="NAD(P)-binding Rossmann-fold domains"/>
    <property type="match status" value="1"/>
</dbReference>
<dbReference type="Pfam" id="PF00106">
    <property type="entry name" value="adh_short"/>
    <property type="match status" value="1"/>
</dbReference>
<dbReference type="InterPro" id="IPR051593">
    <property type="entry name" value="Ergosterol_Biosynth_ERG27"/>
</dbReference>
<dbReference type="Gene3D" id="3.40.50.720">
    <property type="entry name" value="NAD(P)-binding Rossmann-like Domain"/>
    <property type="match status" value="1"/>
</dbReference>
<dbReference type="Proteomes" id="UP000799424">
    <property type="component" value="Unassembled WGS sequence"/>
</dbReference>
<dbReference type="GO" id="GO:0005741">
    <property type="term" value="C:mitochondrial outer membrane"/>
    <property type="evidence" value="ECO:0007669"/>
    <property type="project" value="TreeGrafter"/>
</dbReference>
<keyword evidence="4" id="KW-1185">Reference proteome</keyword>
<dbReference type="InterPro" id="IPR002347">
    <property type="entry name" value="SDR_fam"/>
</dbReference>
<evidence type="ECO:0000256" key="1">
    <source>
        <dbReference type="ARBA" id="ARBA00023589"/>
    </source>
</evidence>
<sequence length="353" mass="38411">MSATKGTILLTGANGGLGIAIAQAIATTLPEVGVRHALYTVRSTVAADTVRSALAATKTHPHDILLLDLSKPSSVRETAAAINNRVSTGAIPRIRALILNAGYREIGSQTWTEDGLDTAFASNYLGHWLLTLLLLQSMDWESGRIVVVGGMVHDPQDKGNKINKAFEEEPWKHVLADASSESVESIAKGTWAASPDDPAQDPRELYGIRRYGAAKLFQIMMIPELQRRLDSEPNLNKISVLGVDPGMMPTTITVGTLNWLVRFIFSVVARVANVLSPNGFLRLPRKSAGDVLAAAFETTLPIGKQPKGLYLNGNTPKEMSDEAKDTEKRITVWRASLQYAKLREGETCLTDWQ</sequence>
<dbReference type="PRINTS" id="PR00081">
    <property type="entry name" value="GDHRDH"/>
</dbReference>
<gene>
    <name evidence="3" type="ORF">CC86DRAFT_318134</name>
</gene>
<dbReference type="GO" id="GO:0000253">
    <property type="term" value="F:3-beta-hydroxysteroid 3-dehydrogenase (NADP+) activity"/>
    <property type="evidence" value="ECO:0007669"/>
    <property type="project" value="UniProtKB-EC"/>
</dbReference>
<protein>
    <recommendedName>
        <fullName evidence="2">3beta-hydroxysteroid 3-dehydrogenase</fullName>
        <ecNumber evidence="2">1.1.1.270</ecNumber>
    </recommendedName>
</protein>
<dbReference type="GO" id="GO:0005789">
    <property type="term" value="C:endoplasmic reticulum membrane"/>
    <property type="evidence" value="ECO:0007669"/>
    <property type="project" value="TreeGrafter"/>
</dbReference>
<dbReference type="InterPro" id="IPR036291">
    <property type="entry name" value="NAD(P)-bd_dom_sf"/>
</dbReference>
<dbReference type="AlphaFoldDB" id="A0A6A7A730"/>
<dbReference type="PANTHER" id="PTHR43647">
    <property type="entry name" value="DEHYDROGENASE"/>
    <property type="match status" value="1"/>
</dbReference>